<proteinExistence type="predicted"/>
<sequence length="331" mass="38507">MDIKQEDLQALGLFGIYHHAYKIILLNKLLFTQISTILILPLALFSISYNYASNLLVYKFDINTFFKNANSTMAEQIAYGIIFRFSFLFLVKFLYFMLILIFYILPFTTITYTVTLTYVSQIVTFNKIMSFVPKVFKKLLITFSWYFLAMLIYNIIACMSLIAFIFTHLEPLLSIKSSIILIISVIIYGVGFAYMSIIWHFASIISILEGKYGIDVIKTSMMLIKGKMKVAMNITIKLFLLFLGFEISFWMMVLNDGFENGVRILFMVILLVMLTMLMLLGFVSFNVLYFVCKAYKHEMVDKSRLFHHLEGYFGEFVPLKTSDVQLEHYLV</sequence>
<gene>
    <name evidence="1" type="ORF">IHE45_04G030100</name>
</gene>
<keyword evidence="2" id="KW-1185">Reference proteome</keyword>
<comment type="caution">
    <text evidence="1">The sequence shown here is derived from an EMBL/GenBank/DDBJ whole genome shotgun (WGS) entry which is preliminary data.</text>
</comment>
<dbReference type="Proteomes" id="UP000827976">
    <property type="component" value="Chromosome 4"/>
</dbReference>
<name>A0ACB7WB45_DIOAL</name>
<organism evidence="1 2">
    <name type="scientific">Dioscorea alata</name>
    <name type="common">Purple yam</name>
    <dbReference type="NCBI Taxonomy" id="55571"/>
    <lineage>
        <taxon>Eukaryota</taxon>
        <taxon>Viridiplantae</taxon>
        <taxon>Streptophyta</taxon>
        <taxon>Embryophyta</taxon>
        <taxon>Tracheophyta</taxon>
        <taxon>Spermatophyta</taxon>
        <taxon>Magnoliopsida</taxon>
        <taxon>Liliopsida</taxon>
        <taxon>Dioscoreales</taxon>
        <taxon>Dioscoreaceae</taxon>
        <taxon>Dioscorea</taxon>
    </lineage>
</organism>
<accession>A0ACB7WB45</accession>
<evidence type="ECO:0000313" key="2">
    <source>
        <dbReference type="Proteomes" id="UP000827976"/>
    </source>
</evidence>
<evidence type="ECO:0000313" key="1">
    <source>
        <dbReference type="EMBL" id="KAH7685286.1"/>
    </source>
</evidence>
<dbReference type="EMBL" id="CM037014">
    <property type="protein sequence ID" value="KAH7685286.1"/>
    <property type="molecule type" value="Genomic_DNA"/>
</dbReference>
<reference evidence="2" key="1">
    <citation type="journal article" date="2022" name="Nat. Commun.">
        <title>Chromosome evolution and the genetic basis of agronomically important traits in greater yam.</title>
        <authorList>
            <person name="Bredeson J.V."/>
            <person name="Lyons J.B."/>
            <person name="Oniyinde I.O."/>
            <person name="Okereke N.R."/>
            <person name="Kolade O."/>
            <person name="Nnabue I."/>
            <person name="Nwadili C.O."/>
            <person name="Hribova E."/>
            <person name="Parker M."/>
            <person name="Nwogha J."/>
            <person name="Shu S."/>
            <person name="Carlson J."/>
            <person name="Kariba R."/>
            <person name="Muthemba S."/>
            <person name="Knop K."/>
            <person name="Barton G.J."/>
            <person name="Sherwood A.V."/>
            <person name="Lopez-Montes A."/>
            <person name="Asiedu R."/>
            <person name="Jamnadass R."/>
            <person name="Muchugi A."/>
            <person name="Goodstein D."/>
            <person name="Egesi C.N."/>
            <person name="Featherston J."/>
            <person name="Asfaw A."/>
            <person name="Simpson G.G."/>
            <person name="Dolezel J."/>
            <person name="Hendre P.S."/>
            <person name="Van Deynze A."/>
            <person name="Kumar P.L."/>
            <person name="Obidiegwu J.E."/>
            <person name="Bhattacharjee R."/>
            <person name="Rokhsar D.S."/>
        </authorList>
    </citation>
    <scope>NUCLEOTIDE SEQUENCE [LARGE SCALE GENOMIC DNA]</scope>
    <source>
        <strain evidence="2">cv. TDa95/00328</strain>
    </source>
</reference>
<protein>
    <submittedName>
        <fullName evidence="1">Uncharacterized protein</fullName>
    </submittedName>
</protein>